<dbReference type="PANTHER" id="PTHR19446">
    <property type="entry name" value="REVERSE TRANSCRIPTASES"/>
    <property type="match status" value="1"/>
</dbReference>
<gene>
    <name evidence="1" type="ORF">NDU88_004234</name>
</gene>
<dbReference type="AlphaFoldDB" id="A0AAV7RF73"/>
<reference evidence="1" key="1">
    <citation type="journal article" date="2022" name="bioRxiv">
        <title>Sequencing and chromosome-scale assembly of the giantPleurodeles waltlgenome.</title>
        <authorList>
            <person name="Brown T."/>
            <person name="Elewa A."/>
            <person name="Iarovenko S."/>
            <person name="Subramanian E."/>
            <person name="Araus A.J."/>
            <person name="Petzold A."/>
            <person name="Susuki M."/>
            <person name="Suzuki K.-i.T."/>
            <person name="Hayashi T."/>
            <person name="Toyoda A."/>
            <person name="Oliveira C."/>
            <person name="Osipova E."/>
            <person name="Leigh N.D."/>
            <person name="Simon A."/>
            <person name="Yun M.H."/>
        </authorList>
    </citation>
    <scope>NUCLEOTIDE SEQUENCE</scope>
    <source>
        <strain evidence="1">20211129_DDA</strain>
        <tissue evidence="1">Liver</tissue>
    </source>
</reference>
<evidence type="ECO:0008006" key="3">
    <source>
        <dbReference type="Google" id="ProtNLM"/>
    </source>
</evidence>
<evidence type="ECO:0000313" key="1">
    <source>
        <dbReference type="EMBL" id="KAJ1151454.1"/>
    </source>
</evidence>
<keyword evidence="2" id="KW-1185">Reference proteome</keyword>
<accession>A0AAV7RF73</accession>
<organism evidence="1 2">
    <name type="scientific">Pleurodeles waltl</name>
    <name type="common">Iberian ribbed newt</name>
    <dbReference type="NCBI Taxonomy" id="8319"/>
    <lineage>
        <taxon>Eukaryota</taxon>
        <taxon>Metazoa</taxon>
        <taxon>Chordata</taxon>
        <taxon>Craniata</taxon>
        <taxon>Vertebrata</taxon>
        <taxon>Euteleostomi</taxon>
        <taxon>Amphibia</taxon>
        <taxon>Batrachia</taxon>
        <taxon>Caudata</taxon>
        <taxon>Salamandroidea</taxon>
        <taxon>Salamandridae</taxon>
        <taxon>Pleurodelinae</taxon>
        <taxon>Pleurodeles</taxon>
    </lineage>
</organism>
<evidence type="ECO:0000313" key="2">
    <source>
        <dbReference type="Proteomes" id="UP001066276"/>
    </source>
</evidence>
<sequence>MSHLTRYLSDHAPVVCVFQRGRPSRALYSWIFPSEVLQDLVGKDTLTQLLTDYMEHDLQSTHSRATEWEACKTVLRGGCMGFTCRVRKTLQAELTEREDVLAAFQQGEGLGPNAPGEEINLLSQVIETRDRLEHYTLKLYGQLLHWECDSSGKLLAWIRKREQLHSLVLHLRNPRGGEATTQHDIVAVFRDHLKGVYESPGDPDLDDLGGYLTEAFIARILPDSMREGLIAMIPKSEAAASDPAAYRPITMINLDVKVLAKILAVRLANELSHLIHSDQCGFVLG</sequence>
<comment type="caution">
    <text evidence="1">The sequence shown here is derived from an EMBL/GenBank/DDBJ whole genome shotgun (WGS) entry which is preliminary data.</text>
</comment>
<proteinExistence type="predicted"/>
<name>A0AAV7RF73_PLEWA</name>
<dbReference type="Proteomes" id="UP001066276">
    <property type="component" value="Chromosome 5"/>
</dbReference>
<dbReference type="EMBL" id="JANPWB010000009">
    <property type="protein sequence ID" value="KAJ1151454.1"/>
    <property type="molecule type" value="Genomic_DNA"/>
</dbReference>
<protein>
    <recommendedName>
        <fullName evidence="3">Reverse transcriptase domain-containing protein</fullName>
    </recommendedName>
</protein>